<keyword evidence="5 6" id="KW-0472">Membrane</keyword>
<keyword evidence="8" id="KW-0812">Transmembrane</keyword>
<comment type="similarity">
    <text evidence="2 6">Belongs to the caveolin family.</text>
</comment>
<keyword evidence="3 6" id="KW-1003">Cell membrane</keyword>
<feature type="transmembrane region" description="Helical" evidence="8">
    <location>
        <begin position="154"/>
        <end position="187"/>
    </location>
</feature>
<comment type="subcellular location">
    <subcellularLocation>
        <location evidence="1 6">Cell membrane</location>
        <topology evidence="1 6">Peripheral membrane protein</topology>
    </subcellularLocation>
    <subcellularLocation>
        <location evidence="6">Golgi apparatus membrane</location>
        <topology evidence="6">Peripheral membrane protein</topology>
    </subcellularLocation>
    <subcellularLocation>
        <location evidence="6">Membrane</location>
        <location evidence="6">Caveola</location>
        <topology evidence="6">Peripheral membrane protein</topology>
    </subcellularLocation>
</comment>
<dbReference type="EMBL" id="LR783604">
    <property type="protein sequence ID" value="CAB3228001.1"/>
    <property type="molecule type" value="mRNA"/>
</dbReference>
<evidence type="ECO:0000256" key="3">
    <source>
        <dbReference type="ARBA" id="ARBA00022475"/>
    </source>
</evidence>
<evidence type="ECO:0000256" key="4">
    <source>
        <dbReference type="ARBA" id="ARBA00023034"/>
    </source>
</evidence>
<sequence>MADCTDCSRNSSRASGLDKTDESCGSQSPEFRPKSITFSEADIHSRMSGIRESFDDIALEVSKSHADVGGSEKDAMDISGTDTVELDSLQQVKKQQPVTSSETSSVDYVNRDPKNLQDFVKVDFADIIAEPEGSHSFNTIWGTSYKVFSVTKYWFYKIMALLFGIPCAIMWGVHFACLAFFSIWCITPCIKSFKIKMNFIGSIYSLLIQTFVDPVFESIGLLLSRIRIGFTLHRD</sequence>
<evidence type="ECO:0000256" key="7">
    <source>
        <dbReference type="SAM" id="MobiDB-lite"/>
    </source>
</evidence>
<evidence type="ECO:0000256" key="1">
    <source>
        <dbReference type="ARBA" id="ARBA00004202"/>
    </source>
</evidence>
<comment type="function">
    <text evidence="6">May act as a scaffolding protein within caveolar membranes. Interacts directly with G-protein alpha subunits and can functionally regulate their activity.</text>
</comment>
<keyword evidence="4 6" id="KW-0333">Golgi apparatus</keyword>
<accession>A0A6F9D8Y1</accession>
<dbReference type="GO" id="GO:0070836">
    <property type="term" value="P:caveola assembly"/>
    <property type="evidence" value="ECO:0007669"/>
    <property type="project" value="InterPro"/>
</dbReference>
<dbReference type="GO" id="GO:0060090">
    <property type="term" value="F:molecular adaptor activity"/>
    <property type="evidence" value="ECO:0007669"/>
    <property type="project" value="TreeGrafter"/>
</dbReference>
<evidence type="ECO:0000256" key="8">
    <source>
        <dbReference type="SAM" id="Phobius"/>
    </source>
</evidence>
<organism evidence="9">
    <name type="scientific">Phallusia mammillata</name>
    <dbReference type="NCBI Taxonomy" id="59560"/>
    <lineage>
        <taxon>Eukaryota</taxon>
        <taxon>Metazoa</taxon>
        <taxon>Chordata</taxon>
        <taxon>Tunicata</taxon>
        <taxon>Ascidiacea</taxon>
        <taxon>Phlebobranchia</taxon>
        <taxon>Ascidiidae</taxon>
        <taxon>Phallusia</taxon>
    </lineage>
</organism>
<dbReference type="AlphaFoldDB" id="A0A6F9D8Y1"/>
<dbReference type="GO" id="GO:0005901">
    <property type="term" value="C:caveola"/>
    <property type="evidence" value="ECO:0007669"/>
    <property type="project" value="UniProtKB-SubCell"/>
</dbReference>
<protein>
    <recommendedName>
        <fullName evidence="6">Caveolin</fullName>
    </recommendedName>
</protein>
<dbReference type="InterPro" id="IPR001612">
    <property type="entry name" value="Caveolin"/>
</dbReference>
<dbReference type="PANTHER" id="PTHR10844">
    <property type="entry name" value="CAVEOLIN"/>
    <property type="match status" value="1"/>
</dbReference>
<evidence type="ECO:0000313" key="9">
    <source>
        <dbReference type="EMBL" id="CAB3228001.1"/>
    </source>
</evidence>
<dbReference type="PANTHER" id="PTHR10844:SF32">
    <property type="entry name" value="CAVEOLIN-3-LIKE"/>
    <property type="match status" value="1"/>
</dbReference>
<feature type="region of interest" description="Disordered" evidence="7">
    <location>
        <begin position="1"/>
        <end position="39"/>
    </location>
</feature>
<evidence type="ECO:0000256" key="6">
    <source>
        <dbReference type="RuleBase" id="RU000680"/>
    </source>
</evidence>
<gene>
    <name evidence="9" type="primary">Cav3</name>
</gene>
<evidence type="ECO:0000256" key="5">
    <source>
        <dbReference type="ARBA" id="ARBA00023136"/>
    </source>
</evidence>
<evidence type="ECO:0000256" key="2">
    <source>
        <dbReference type="ARBA" id="ARBA00010988"/>
    </source>
</evidence>
<keyword evidence="8" id="KW-1133">Transmembrane helix</keyword>
<proteinExistence type="evidence at transcript level"/>
<dbReference type="Pfam" id="PF01146">
    <property type="entry name" value="Caveolin"/>
    <property type="match status" value="1"/>
</dbReference>
<reference evidence="9" key="1">
    <citation type="submission" date="2020-04" db="EMBL/GenBank/DDBJ databases">
        <authorList>
            <person name="Neveu A P."/>
        </authorList>
    </citation>
    <scope>NUCLEOTIDE SEQUENCE</scope>
    <source>
        <tissue evidence="9">Whole embryo</tissue>
    </source>
</reference>
<name>A0A6F9D8Y1_9ASCI</name>
<dbReference type="GO" id="GO:0000139">
    <property type="term" value="C:Golgi membrane"/>
    <property type="evidence" value="ECO:0007669"/>
    <property type="project" value="UniProtKB-SubCell"/>
</dbReference>